<feature type="compositionally biased region" description="Low complexity" evidence="1">
    <location>
        <begin position="108"/>
        <end position="122"/>
    </location>
</feature>
<feature type="region of interest" description="Disordered" evidence="1">
    <location>
        <begin position="77"/>
        <end position="148"/>
    </location>
</feature>
<comment type="caution">
    <text evidence="2">The sequence shown here is derived from an EMBL/GenBank/DDBJ whole genome shotgun (WGS) entry which is preliminary data.</text>
</comment>
<organism evidence="2 3">
    <name type="scientific">Cotesia glomerata</name>
    <name type="common">Lepidopteran parasitic wasp</name>
    <name type="synonym">Apanteles glomeratus</name>
    <dbReference type="NCBI Taxonomy" id="32391"/>
    <lineage>
        <taxon>Eukaryota</taxon>
        <taxon>Metazoa</taxon>
        <taxon>Ecdysozoa</taxon>
        <taxon>Arthropoda</taxon>
        <taxon>Hexapoda</taxon>
        <taxon>Insecta</taxon>
        <taxon>Pterygota</taxon>
        <taxon>Neoptera</taxon>
        <taxon>Endopterygota</taxon>
        <taxon>Hymenoptera</taxon>
        <taxon>Apocrita</taxon>
        <taxon>Ichneumonoidea</taxon>
        <taxon>Braconidae</taxon>
        <taxon>Microgastrinae</taxon>
        <taxon>Cotesia</taxon>
    </lineage>
</organism>
<keyword evidence="3" id="KW-1185">Reference proteome</keyword>
<feature type="compositionally biased region" description="Low complexity" evidence="1">
    <location>
        <begin position="77"/>
        <end position="98"/>
    </location>
</feature>
<accession>A0AAV7I744</accession>
<dbReference type="Proteomes" id="UP000826195">
    <property type="component" value="Unassembled WGS sequence"/>
</dbReference>
<evidence type="ECO:0000313" key="3">
    <source>
        <dbReference type="Proteomes" id="UP000826195"/>
    </source>
</evidence>
<protein>
    <submittedName>
        <fullName evidence="2">Uncharacterized protein</fullName>
    </submittedName>
</protein>
<dbReference type="AlphaFoldDB" id="A0AAV7I744"/>
<feature type="compositionally biased region" description="Polar residues" evidence="1">
    <location>
        <begin position="138"/>
        <end position="148"/>
    </location>
</feature>
<evidence type="ECO:0000256" key="1">
    <source>
        <dbReference type="SAM" id="MobiDB-lite"/>
    </source>
</evidence>
<reference evidence="2 3" key="1">
    <citation type="journal article" date="2021" name="J. Hered.">
        <title>A chromosome-level genome assembly of the parasitoid wasp, Cotesia glomerata (Hymenoptera: Braconidae).</title>
        <authorList>
            <person name="Pinto B.J."/>
            <person name="Weis J.J."/>
            <person name="Gamble T."/>
            <person name="Ode P.J."/>
            <person name="Paul R."/>
            <person name="Zaspel J.M."/>
        </authorList>
    </citation>
    <scope>NUCLEOTIDE SEQUENCE [LARGE SCALE GENOMIC DNA]</scope>
    <source>
        <strain evidence="2">CgM1</strain>
    </source>
</reference>
<sequence>MSVLDDICSRCKAVLRTPFTCDICNKSFYKSCVTDYIKSRPVDDCCRLKFSYLINSVDNKTKQKVNQPQTRNRLQSLRSVTSNNSSTSSFKSAKSTESLTSIGSRQGSTTSAPITPSSPLSPNRDSVFLPESQDLIDPSTSSNQTKHITVQTNTSSLSTILDIIETNQIVVSSPPSTMGSNQLPSDWSSLSTDDKLTLVMKSVAQIPVLTTEFKTLSSKIDDFGSRLNLLQIEQSNTKEALNSINTNVNLNTTNIIKLRNELETIKEDTLKNSKSLADQHALISSVALNDSSGVLPYSQVTSELVISGIPDSVVQGSSEMEITSSVFNALKIPELKSDILSTRIIEKRTKNSSNNSYG</sequence>
<name>A0AAV7I744_COTGL</name>
<proteinExistence type="predicted"/>
<dbReference type="EMBL" id="JAHXZJ010002237">
    <property type="protein sequence ID" value="KAH0547039.1"/>
    <property type="molecule type" value="Genomic_DNA"/>
</dbReference>
<gene>
    <name evidence="2" type="ORF">KQX54_016789</name>
</gene>
<evidence type="ECO:0000313" key="2">
    <source>
        <dbReference type="EMBL" id="KAH0547039.1"/>
    </source>
</evidence>